<name>A0A821XSJ2_9BILA</name>
<dbReference type="AlphaFoldDB" id="A0A821XSJ2"/>
<evidence type="ECO:0000256" key="1">
    <source>
        <dbReference type="SAM" id="MobiDB-lite"/>
    </source>
</evidence>
<accession>A0A821XSJ2</accession>
<keyword evidence="3" id="KW-1185">Reference proteome</keyword>
<reference evidence="2" key="1">
    <citation type="submission" date="2021-02" db="EMBL/GenBank/DDBJ databases">
        <authorList>
            <person name="Nowell W R."/>
        </authorList>
    </citation>
    <scope>NUCLEOTIDE SEQUENCE</scope>
</reference>
<feature type="compositionally biased region" description="Basic and acidic residues" evidence="1">
    <location>
        <begin position="24"/>
        <end position="33"/>
    </location>
</feature>
<proteinExistence type="predicted"/>
<evidence type="ECO:0000313" key="3">
    <source>
        <dbReference type="Proteomes" id="UP000663873"/>
    </source>
</evidence>
<protein>
    <submittedName>
        <fullName evidence="2">Uncharacterized protein</fullName>
    </submittedName>
</protein>
<feature type="region of interest" description="Disordered" evidence="1">
    <location>
        <begin position="1"/>
        <end position="41"/>
    </location>
</feature>
<evidence type="ECO:0000313" key="2">
    <source>
        <dbReference type="EMBL" id="CAF4948314.1"/>
    </source>
</evidence>
<feature type="non-terminal residue" evidence="2">
    <location>
        <position position="80"/>
    </location>
</feature>
<organism evidence="2 3">
    <name type="scientific">Rotaria socialis</name>
    <dbReference type="NCBI Taxonomy" id="392032"/>
    <lineage>
        <taxon>Eukaryota</taxon>
        <taxon>Metazoa</taxon>
        <taxon>Spiralia</taxon>
        <taxon>Gnathifera</taxon>
        <taxon>Rotifera</taxon>
        <taxon>Eurotatoria</taxon>
        <taxon>Bdelloidea</taxon>
        <taxon>Philodinida</taxon>
        <taxon>Philodinidae</taxon>
        <taxon>Rotaria</taxon>
    </lineage>
</organism>
<comment type="caution">
    <text evidence="2">The sequence shown here is derived from an EMBL/GenBank/DDBJ whole genome shotgun (WGS) entry which is preliminary data.</text>
</comment>
<sequence length="80" mass="9012">SESSSSSLEEDKKEKNKKRKKNEKHQQKKEAKRLAKVAAGQENKLEQSINNVNKEPTEISGRDIMGLKGVIDPDEIPEIP</sequence>
<gene>
    <name evidence="2" type="ORF">UJA718_LOCUS47632</name>
</gene>
<dbReference type="EMBL" id="CAJOBP010091271">
    <property type="protein sequence ID" value="CAF4948314.1"/>
    <property type="molecule type" value="Genomic_DNA"/>
</dbReference>
<feature type="non-terminal residue" evidence="2">
    <location>
        <position position="1"/>
    </location>
</feature>
<dbReference type="Proteomes" id="UP000663873">
    <property type="component" value="Unassembled WGS sequence"/>
</dbReference>